<evidence type="ECO:0000313" key="9">
    <source>
        <dbReference type="EMBL" id="MBT1160057.1"/>
    </source>
</evidence>
<evidence type="ECO:0000256" key="2">
    <source>
        <dbReference type="ARBA" id="ARBA00001997"/>
    </source>
</evidence>
<evidence type="ECO:0000256" key="6">
    <source>
        <dbReference type="ARBA" id="ARBA00031424"/>
    </source>
</evidence>
<comment type="catalytic activity">
    <reaction evidence="1">
        <text>dTDP-4-dehydro-6-deoxy-alpha-D-glucose = dTDP-4-dehydro-beta-L-rhamnose</text>
        <dbReference type="Rhea" id="RHEA:16969"/>
        <dbReference type="ChEBI" id="CHEBI:57649"/>
        <dbReference type="ChEBI" id="CHEBI:62830"/>
        <dbReference type="EC" id="5.1.3.13"/>
    </reaction>
</comment>
<evidence type="ECO:0000256" key="1">
    <source>
        <dbReference type="ARBA" id="ARBA00001298"/>
    </source>
</evidence>
<evidence type="ECO:0000313" key="10">
    <source>
        <dbReference type="Proteomes" id="UP001138921"/>
    </source>
</evidence>
<dbReference type="InterPro" id="IPR014710">
    <property type="entry name" value="RmlC-like_jellyroll"/>
</dbReference>
<dbReference type="EMBL" id="JAFLWW010000017">
    <property type="protein sequence ID" value="MBT1160057.1"/>
    <property type="molecule type" value="Genomic_DNA"/>
</dbReference>
<dbReference type="CDD" id="cd02208">
    <property type="entry name" value="cupin_RmlC-like"/>
    <property type="match status" value="1"/>
</dbReference>
<name>A0A9X1AIC2_9HYPH</name>
<dbReference type="Gene3D" id="2.60.120.10">
    <property type="entry name" value="Jelly Rolls"/>
    <property type="match status" value="1"/>
</dbReference>
<reference evidence="9" key="1">
    <citation type="journal article" date="2021" name="Microorganisms">
        <title>Phylogenomic Reconstruction and Metabolic Potential of the Genus Aminobacter.</title>
        <authorList>
            <person name="Artuso I."/>
            <person name="Turrini P."/>
            <person name="Pirolo M."/>
            <person name="Lugli G.A."/>
            <person name="Ventura M."/>
            <person name="Visca P."/>
        </authorList>
    </citation>
    <scope>NUCLEOTIDE SEQUENCE</scope>
    <source>
        <strain evidence="9">LMG 26462</strain>
    </source>
</reference>
<dbReference type="RefSeq" id="WP_214393848.1">
    <property type="nucleotide sequence ID" value="NZ_JAFLWW010000017.1"/>
</dbReference>
<dbReference type="AlphaFoldDB" id="A0A9X1AIC2"/>
<evidence type="ECO:0000256" key="7">
    <source>
        <dbReference type="ARBA" id="ARBA00033311"/>
    </source>
</evidence>
<proteinExistence type="predicted"/>
<gene>
    <name evidence="9" type="ORF">J1C56_31505</name>
</gene>
<evidence type="ECO:0000256" key="5">
    <source>
        <dbReference type="ARBA" id="ARBA00029758"/>
    </source>
</evidence>
<evidence type="ECO:0000256" key="3">
    <source>
        <dbReference type="ARBA" id="ARBA00012098"/>
    </source>
</evidence>
<reference evidence="9" key="2">
    <citation type="submission" date="2021-03" db="EMBL/GenBank/DDBJ databases">
        <authorList>
            <person name="Artuso I."/>
            <person name="Turrini P."/>
            <person name="Pirolo M."/>
            <person name="Lugli G.A."/>
            <person name="Ventura M."/>
            <person name="Visca P."/>
        </authorList>
    </citation>
    <scope>NUCLEOTIDE SEQUENCE</scope>
    <source>
        <strain evidence="9">LMG 26462</strain>
    </source>
</reference>
<evidence type="ECO:0000256" key="8">
    <source>
        <dbReference type="PIRSR" id="PIRSR600888-3"/>
    </source>
</evidence>
<sequence length="169" mass="18332">MAYVGTKDPQTVVAGGGRAAAPKISGVQVHELGNVLTRSGFMTEIFRSDWPVIGISVHQINWVQLNPGAVTDWHAHAKQTDHLIGVGGNIKLALWDGRESSSTYGATDLVRIGALRPVLVIVPPGVWHGLRNESGEPAGYINAIDELYEHDNPDNWRLSPRSTDIPDIL</sequence>
<accession>A0A9X1AIC2</accession>
<keyword evidence="10" id="KW-1185">Reference proteome</keyword>
<dbReference type="GO" id="GO:0005829">
    <property type="term" value="C:cytosol"/>
    <property type="evidence" value="ECO:0007669"/>
    <property type="project" value="TreeGrafter"/>
</dbReference>
<dbReference type="EC" id="5.1.3.13" evidence="3"/>
<dbReference type="GO" id="GO:0008830">
    <property type="term" value="F:dTDP-4-dehydrorhamnose 3,5-epimerase activity"/>
    <property type="evidence" value="ECO:0007669"/>
    <property type="project" value="UniProtKB-EC"/>
</dbReference>
<dbReference type="GO" id="GO:0000271">
    <property type="term" value="P:polysaccharide biosynthetic process"/>
    <property type="evidence" value="ECO:0007669"/>
    <property type="project" value="TreeGrafter"/>
</dbReference>
<dbReference type="SUPFAM" id="SSF51182">
    <property type="entry name" value="RmlC-like cupins"/>
    <property type="match status" value="1"/>
</dbReference>
<feature type="site" description="Participates in a stacking interaction with the thymidine ring of dTDP-4-oxo-6-deoxyglucose" evidence="8">
    <location>
        <position position="148"/>
    </location>
</feature>
<dbReference type="PANTHER" id="PTHR21047:SF2">
    <property type="entry name" value="THYMIDINE DIPHOSPHO-4-KETO-RHAMNOSE 3,5-EPIMERASE"/>
    <property type="match status" value="1"/>
</dbReference>
<comment type="caution">
    <text evidence="9">The sequence shown here is derived from an EMBL/GenBank/DDBJ whole genome shotgun (WGS) entry which is preliminary data.</text>
</comment>
<evidence type="ECO:0000256" key="4">
    <source>
        <dbReference type="ARBA" id="ARBA00019595"/>
    </source>
</evidence>
<organism evidence="9 10">
    <name type="scientific">Aminobacter anthyllidis</name>
    <dbReference type="NCBI Taxonomy" id="1035067"/>
    <lineage>
        <taxon>Bacteria</taxon>
        <taxon>Pseudomonadati</taxon>
        <taxon>Pseudomonadota</taxon>
        <taxon>Alphaproteobacteria</taxon>
        <taxon>Hyphomicrobiales</taxon>
        <taxon>Phyllobacteriaceae</taxon>
        <taxon>Aminobacter</taxon>
    </lineage>
</organism>
<comment type="function">
    <text evidence="2">Catalyzes the epimerization of the C3' and C5'positions of dTDP-6-deoxy-D-xylo-4-hexulose, forming dTDP-6-deoxy-L-lyxo-4-hexulose.</text>
</comment>
<dbReference type="InterPro" id="IPR011051">
    <property type="entry name" value="RmlC_Cupin_sf"/>
</dbReference>
<protein>
    <recommendedName>
        <fullName evidence="4">dTDP-4-dehydrorhamnose 3,5-epimerase</fullName>
        <ecNumber evidence="3">5.1.3.13</ecNumber>
    </recommendedName>
    <alternativeName>
        <fullName evidence="6">Thymidine diphospho-4-keto-rhamnose 3,5-epimerase</fullName>
    </alternativeName>
    <alternativeName>
        <fullName evidence="5">dTDP-4-keto-6-deoxyglucose 3,5-epimerase</fullName>
    </alternativeName>
    <alternativeName>
        <fullName evidence="7">dTDP-6-deoxy-D-xylo-4-hexulose 3,5-epimerase</fullName>
    </alternativeName>
</protein>
<dbReference type="InterPro" id="IPR000888">
    <property type="entry name" value="RmlC-like"/>
</dbReference>
<dbReference type="Proteomes" id="UP001138921">
    <property type="component" value="Unassembled WGS sequence"/>
</dbReference>
<dbReference type="PANTHER" id="PTHR21047">
    <property type="entry name" value="DTDP-6-DEOXY-D-GLUCOSE-3,5 EPIMERASE"/>
    <property type="match status" value="1"/>
</dbReference>